<gene>
    <name evidence="2" type="ORF">Z518_02341</name>
</gene>
<dbReference type="EMBL" id="KN847476">
    <property type="protein sequence ID" value="KIX07687.1"/>
    <property type="molecule type" value="Genomic_DNA"/>
</dbReference>
<dbReference type="VEuPathDB" id="FungiDB:Z518_02341"/>
<protein>
    <submittedName>
        <fullName evidence="2">Uncharacterized protein</fullName>
    </submittedName>
</protein>
<keyword evidence="3" id="KW-1185">Reference proteome</keyword>
<dbReference type="RefSeq" id="XP_013274823.1">
    <property type="nucleotide sequence ID" value="XM_013419369.1"/>
</dbReference>
<dbReference type="Proteomes" id="UP000053617">
    <property type="component" value="Unassembled WGS sequence"/>
</dbReference>
<organism evidence="2 3">
    <name type="scientific">Rhinocladiella mackenziei CBS 650.93</name>
    <dbReference type="NCBI Taxonomy" id="1442369"/>
    <lineage>
        <taxon>Eukaryota</taxon>
        <taxon>Fungi</taxon>
        <taxon>Dikarya</taxon>
        <taxon>Ascomycota</taxon>
        <taxon>Pezizomycotina</taxon>
        <taxon>Eurotiomycetes</taxon>
        <taxon>Chaetothyriomycetidae</taxon>
        <taxon>Chaetothyriales</taxon>
        <taxon>Herpotrichiellaceae</taxon>
        <taxon>Rhinocladiella</taxon>
    </lineage>
</organism>
<sequence length="396" mass="44926">MAPKTPSYARQTRSSNLKSRNPSNTPGQTEETVTNKTSDIFSTPISNKDTVRKQTAKNATVRDVDFEETQLIPRGVEILNPHQSIVTGAHAYFGSDTPPDPAQSREFYLSVVQTALAGRAERDIDSSIFLPTDANFIKSVRRAYRRMGDEYVSEAEFKVFAWQNLFIGQHVVLMDDTERQLCAVRLVEISLKPCESYNGPMWFAPPLLSSNQPPPEPFGFDISPDSQFWLSSKIINADYRRYIKSAVHCKPWSTFCPYLSIEFKATTDDRRVVRNQMAAAGLISLFNRYQLKLDANIQLTPEQLRLVRHYGLTMEKEVWTVWLFDPKIHNGAWAGCTIRRLEAGTCLDEGDIVGLLQWINEIHRWGLCEYALGCEDDIKQILSTGTTNLRISTIGF</sequence>
<dbReference type="OrthoDB" id="5426911at2759"/>
<dbReference type="GeneID" id="25290412"/>
<evidence type="ECO:0000256" key="1">
    <source>
        <dbReference type="SAM" id="MobiDB-lite"/>
    </source>
</evidence>
<name>A0A0D2FZG9_9EURO</name>
<proteinExistence type="predicted"/>
<dbReference type="HOGENOM" id="CLU_046320_0_0_1"/>
<accession>A0A0D2FZG9</accession>
<feature type="region of interest" description="Disordered" evidence="1">
    <location>
        <begin position="1"/>
        <end position="46"/>
    </location>
</feature>
<reference evidence="2 3" key="1">
    <citation type="submission" date="2015-01" db="EMBL/GenBank/DDBJ databases">
        <title>The Genome Sequence of Rhinocladiella mackenzie CBS 650.93.</title>
        <authorList>
            <consortium name="The Broad Institute Genomics Platform"/>
            <person name="Cuomo C."/>
            <person name="de Hoog S."/>
            <person name="Gorbushina A."/>
            <person name="Stielow B."/>
            <person name="Teixiera M."/>
            <person name="Abouelleil A."/>
            <person name="Chapman S.B."/>
            <person name="Priest M."/>
            <person name="Young S.K."/>
            <person name="Wortman J."/>
            <person name="Nusbaum C."/>
            <person name="Birren B."/>
        </authorList>
    </citation>
    <scope>NUCLEOTIDE SEQUENCE [LARGE SCALE GENOMIC DNA]</scope>
    <source>
        <strain evidence="2 3">CBS 650.93</strain>
    </source>
</reference>
<evidence type="ECO:0000313" key="3">
    <source>
        <dbReference type="Proteomes" id="UP000053617"/>
    </source>
</evidence>
<dbReference type="AlphaFoldDB" id="A0A0D2FZG9"/>
<feature type="compositionally biased region" description="Polar residues" evidence="1">
    <location>
        <begin position="8"/>
        <end position="46"/>
    </location>
</feature>
<evidence type="ECO:0000313" key="2">
    <source>
        <dbReference type="EMBL" id="KIX07687.1"/>
    </source>
</evidence>